<feature type="compositionally biased region" description="Polar residues" evidence="1">
    <location>
        <begin position="64"/>
        <end position="74"/>
    </location>
</feature>
<feature type="region of interest" description="Disordered" evidence="1">
    <location>
        <begin position="1"/>
        <end position="22"/>
    </location>
</feature>
<reference evidence="3" key="1">
    <citation type="submission" date="2020-05" db="EMBL/GenBank/DDBJ databases">
        <title>Mycena genomes resolve the evolution of fungal bioluminescence.</title>
        <authorList>
            <person name="Tsai I.J."/>
        </authorList>
    </citation>
    <scope>NUCLEOTIDE SEQUENCE</scope>
    <source>
        <strain evidence="3">171206Taipei</strain>
    </source>
</reference>
<dbReference type="EMBL" id="JACAZF010000007">
    <property type="protein sequence ID" value="KAF7299501.1"/>
    <property type="molecule type" value="Genomic_DNA"/>
</dbReference>
<dbReference type="AlphaFoldDB" id="A0A8H6SIY9"/>
<feature type="region of interest" description="Disordered" evidence="1">
    <location>
        <begin position="51"/>
        <end position="76"/>
    </location>
</feature>
<dbReference type="GeneID" id="59348163"/>
<keyword evidence="2" id="KW-0472">Membrane</keyword>
<sequence>MSLLRLRQAPPLQSTPNASTSAGITAGATIGGVLFVALAVAGVFVVQRRSVRRERTARREPRRSNTIMSFQTAGDDNEALLAEEKWGKTPTHIHNQSEASNNDHQRTESSSSTASGTPIRPRIEISHLPLSTAFGNPSHNNETLSALSSACMSSASPNGPNPSPHSAFAFSAFAGPSKPPLPINTVEAARTVLSERDGKARDVQERTPDHHHSLHPVAVQPLRGGPSTAALMDLPSPLFFDSSTPISPSPISELDDTNTELGTTTLDALQLSEVIAAANWEWPDAPGARATIAALESSQGLRPAGPRKPSGRV</sequence>
<comment type="caution">
    <text evidence="3">The sequence shown here is derived from an EMBL/GenBank/DDBJ whole genome shotgun (WGS) entry which is preliminary data.</text>
</comment>
<feature type="region of interest" description="Disordered" evidence="1">
    <location>
        <begin position="291"/>
        <end position="313"/>
    </location>
</feature>
<evidence type="ECO:0000256" key="2">
    <source>
        <dbReference type="SAM" id="Phobius"/>
    </source>
</evidence>
<dbReference type="Proteomes" id="UP000636479">
    <property type="component" value="Unassembled WGS sequence"/>
</dbReference>
<dbReference type="OrthoDB" id="10623992at2759"/>
<organism evidence="3 4">
    <name type="scientific">Mycena indigotica</name>
    <dbReference type="NCBI Taxonomy" id="2126181"/>
    <lineage>
        <taxon>Eukaryota</taxon>
        <taxon>Fungi</taxon>
        <taxon>Dikarya</taxon>
        <taxon>Basidiomycota</taxon>
        <taxon>Agaricomycotina</taxon>
        <taxon>Agaricomycetes</taxon>
        <taxon>Agaricomycetidae</taxon>
        <taxon>Agaricales</taxon>
        <taxon>Marasmiineae</taxon>
        <taxon>Mycenaceae</taxon>
        <taxon>Mycena</taxon>
    </lineage>
</organism>
<evidence type="ECO:0000313" key="4">
    <source>
        <dbReference type="Proteomes" id="UP000636479"/>
    </source>
</evidence>
<dbReference type="RefSeq" id="XP_037218889.1">
    <property type="nucleotide sequence ID" value="XM_037365647.1"/>
</dbReference>
<evidence type="ECO:0000313" key="3">
    <source>
        <dbReference type="EMBL" id="KAF7299501.1"/>
    </source>
</evidence>
<gene>
    <name evidence="3" type="ORF">MIND_00900200</name>
</gene>
<feature type="compositionally biased region" description="Basic and acidic residues" evidence="1">
    <location>
        <begin position="53"/>
        <end position="63"/>
    </location>
</feature>
<protein>
    <submittedName>
        <fullName evidence="3">Uncharacterized protein</fullName>
    </submittedName>
</protein>
<keyword evidence="2" id="KW-0812">Transmembrane</keyword>
<keyword evidence="2" id="KW-1133">Transmembrane helix</keyword>
<name>A0A8H6SIY9_9AGAR</name>
<feature type="transmembrane region" description="Helical" evidence="2">
    <location>
        <begin position="20"/>
        <end position="46"/>
    </location>
</feature>
<accession>A0A8H6SIY9</accession>
<feature type="region of interest" description="Disordered" evidence="1">
    <location>
        <begin position="92"/>
        <end position="121"/>
    </location>
</feature>
<evidence type="ECO:0000256" key="1">
    <source>
        <dbReference type="SAM" id="MobiDB-lite"/>
    </source>
</evidence>
<keyword evidence="4" id="KW-1185">Reference proteome</keyword>
<proteinExistence type="predicted"/>